<evidence type="ECO:0000256" key="2">
    <source>
        <dbReference type="ARBA" id="ARBA00023242"/>
    </source>
</evidence>
<evidence type="ECO:0000256" key="3">
    <source>
        <dbReference type="PROSITE-ProRule" id="PRU00810"/>
    </source>
</evidence>
<evidence type="ECO:0000256" key="1">
    <source>
        <dbReference type="ARBA" id="ARBA00004123"/>
    </source>
</evidence>
<proteinExistence type="predicted"/>
<evidence type="ECO:0000313" key="5">
    <source>
        <dbReference type="EMBL" id="KAF5778102.1"/>
    </source>
</evidence>
<dbReference type="InterPro" id="IPR003822">
    <property type="entry name" value="PAH"/>
</dbReference>
<comment type="caution">
    <text evidence="5">The sequence shown here is derived from an EMBL/GenBank/DDBJ whole genome shotgun (WGS) entry which is preliminary data.</text>
</comment>
<dbReference type="GO" id="GO:0006355">
    <property type="term" value="P:regulation of DNA-templated transcription"/>
    <property type="evidence" value="ECO:0007669"/>
    <property type="project" value="InterPro"/>
</dbReference>
<gene>
    <name evidence="5" type="ORF">HanXRQr2_Chr12g0543561</name>
</gene>
<dbReference type="GO" id="GO:0005634">
    <property type="term" value="C:nucleus"/>
    <property type="evidence" value="ECO:0007669"/>
    <property type="project" value="UniProtKB-SubCell"/>
</dbReference>
<evidence type="ECO:0000256" key="4">
    <source>
        <dbReference type="SAM" id="MobiDB-lite"/>
    </source>
</evidence>
<protein>
    <submittedName>
        <fullName evidence="5">Transcription regulator Others family</fullName>
    </submittedName>
</protein>
<comment type="subcellular location">
    <subcellularLocation>
        <location evidence="1 3">Nucleus</location>
    </subcellularLocation>
</comment>
<dbReference type="InterPro" id="IPR036600">
    <property type="entry name" value="PAH_sf"/>
</dbReference>
<sequence length="149" mass="17132">MHGQVCSLLKKVKERLYNTDNFRSVLNSENISRPQLKAQVKDLLGSHPDLMEEFNKVVDHVKKTGFESSYLNLDKAKEDQPFNKNGKRKRQSLLITPGSKRSQLSNNDKKNKHGADVSNGQSRTPSCRLIPCDFIIPEASQRRRWINRL</sequence>
<keyword evidence="6" id="KW-1185">Reference proteome</keyword>
<dbReference type="Proteomes" id="UP000215914">
    <property type="component" value="Unassembled WGS sequence"/>
</dbReference>
<organism evidence="5 6">
    <name type="scientific">Helianthus annuus</name>
    <name type="common">Common sunflower</name>
    <dbReference type="NCBI Taxonomy" id="4232"/>
    <lineage>
        <taxon>Eukaryota</taxon>
        <taxon>Viridiplantae</taxon>
        <taxon>Streptophyta</taxon>
        <taxon>Embryophyta</taxon>
        <taxon>Tracheophyta</taxon>
        <taxon>Spermatophyta</taxon>
        <taxon>Magnoliopsida</taxon>
        <taxon>eudicotyledons</taxon>
        <taxon>Gunneridae</taxon>
        <taxon>Pentapetalae</taxon>
        <taxon>asterids</taxon>
        <taxon>campanulids</taxon>
        <taxon>Asterales</taxon>
        <taxon>Asteraceae</taxon>
        <taxon>Asteroideae</taxon>
        <taxon>Heliantheae alliance</taxon>
        <taxon>Heliantheae</taxon>
        <taxon>Helianthus</taxon>
    </lineage>
</organism>
<accession>A0A9K3MW87</accession>
<dbReference type="Gramene" id="mRNA:HanXRQr2_Chr12g0543561">
    <property type="protein sequence ID" value="mRNA:HanXRQr2_Chr12g0543561"/>
    <property type="gene ID" value="HanXRQr2_Chr12g0543561"/>
</dbReference>
<dbReference type="Pfam" id="PF02671">
    <property type="entry name" value="PAH"/>
    <property type="match status" value="1"/>
</dbReference>
<feature type="region of interest" description="Disordered" evidence="4">
    <location>
        <begin position="77"/>
        <end position="123"/>
    </location>
</feature>
<dbReference type="SUPFAM" id="SSF47762">
    <property type="entry name" value="PAH2 domain"/>
    <property type="match status" value="1"/>
</dbReference>
<reference evidence="5" key="1">
    <citation type="journal article" date="2017" name="Nature">
        <title>The sunflower genome provides insights into oil metabolism, flowering and Asterid evolution.</title>
        <authorList>
            <person name="Badouin H."/>
            <person name="Gouzy J."/>
            <person name="Grassa C.J."/>
            <person name="Murat F."/>
            <person name="Staton S.E."/>
            <person name="Cottret L."/>
            <person name="Lelandais-Briere C."/>
            <person name="Owens G.L."/>
            <person name="Carrere S."/>
            <person name="Mayjonade B."/>
            <person name="Legrand L."/>
            <person name="Gill N."/>
            <person name="Kane N.C."/>
            <person name="Bowers J.E."/>
            <person name="Hubner S."/>
            <person name="Bellec A."/>
            <person name="Berard A."/>
            <person name="Berges H."/>
            <person name="Blanchet N."/>
            <person name="Boniface M.C."/>
            <person name="Brunel D."/>
            <person name="Catrice O."/>
            <person name="Chaidir N."/>
            <person name="Claudel C."/>
            <person name="Donnadieu C."/>
            <person name="Faraut T."/>
            <person name="Fievet G."/>
            <person name="Helmstetter N."/>
            <person name="King M."/>
            <person name="Knapp S.J."/>
            <person name="Lai Z."/>
            <person name="Le Paslier M.C."/>
            <person name="Lippi Y."/>
            <person name="Lorenzon L."/>
            <person name="Mandel J.R."/>
            <person name="Marage G."/>
            <person name="Marchand G."/>
            <person name="Marquand E."/>
            <person name="Bret-Mestries E."/>
            <person name="Morien E."/>
            <person name="Nambeesan S."/>
            <person name="Nguyen T."/>
            <person name="Pegot-Espagnet P."/>
            <person name="Pouilly N."/>
            <person name="Raftis F."/>
            <person name="Sallet E."/>
            <person name="Schiex T."/>
            <person name="Thomas J."/>
            <person name="Vandecasteele C."/>
            <person name="Vares D."/>
            <person name="Vear F."/>
            <person name="Vautrin S."/>
            <person name="Crespi M."/>
            <person name="Mangin B."/>
            <person name="Burke J.M."/>
            <person name="Salse J."/>
            <person name="Munos S."/>
            <person name="Vincourt P."/>
            <person name="Rieseberg L.H."/>
            <person name="Langlade N.B."/>
        </authorList>
    </citation>
    <scope>NUCLEOTIDE SEQUENCE</scope>
    <source>
        <tissue evidence="5">Leaves</tissue>
    </source>
</reference>
<name>A0A9K3MW87_HELAN</name>
<reference evidence="5" key="2">
    <citation type="submission" date="2020-06" db="EMBL/GenBank/DDBJ databases">
        <title>Helianthus annuus Genome sequencing and assembly Release 2.</title>
        <authorList>
            <person name="Gouzy J."/>
            <person name="Langlade N."/>
            <person name="Munos S."/>
        </authorList>
    </citation>
    <scope>NUCLEOTIDE SEQUENCE</scope>
    <source>
        <tissue evidence="5">Leaves</tissue>
    </source>
</reference>
<dbReference type="EMBL" id="MNCJ02000327">
    <property type="protein sequence ID" value="KAF5778102.1"/>
    <property type="molecule type" value="Genomic_DNA"/>
</dbReference>
<evidence type="ECO:0000313" key="6">
    <source>
        <dbReference type="Proteomes" id="UP000215914"/>
    </source>
</evidence>
<dbReference type="Gene3D" id="1.20.1160.11">
    <property type="entry name" value="Paired amphipathic helix"/>
    <property type="match status" value="1"/>
</dbReference>
<keyword evidence="2 3" id="KW-0539">Nucleus</keyword>
<dbReference type="PROSITE" id="PS51477">
    <property type="entry name" value="PAH"/>
    <property type="match status" value="1"/>
</dbReference>
<dbReference type="AlphaFoldDB" id="A0A9K3MW87"/>